<evidence type="ECO:0008006" key="3">
    <source>
        <dbReference type="Google" id="ProtNLM"/>
    </source>
</evidence>
<keyword evidence="2" id="KW-1185">Reference proteome</keyword>
<organism evidence="1 2">
    <name type="scientific">Ferroacidibacillus organovorans</name>
    <dbReference type="NCBI Taxonomy" id="1765683"/>
    <lineage>
        <taxon>Bacteria</taxon>
        <taxon>Bacillati</taxon>
        <taxon>Bacillota</taxon>
        <taxon>Bacilli</taxon>
        <taxon>Bacillales</taxon>
        <taxon>Alicyclobacillaceae</taxon>
        <taxon>Ferroacidibacillus</taxon>
    </lineage>
</organism>
<dbReference type="Pfam" id="PF13650">
    <property type="entry name" value="Asp_protease_2"/>
    <property type="match status" value="1"/>
</dbReference>
<dbReference type="SUPFAM" id="SSF50630">
    <property type="entry name" value="Acid proteases"/>
    <property type="match status" value="1"/>
</dbReference>
<sequence>MRIEYSNGLLLASLTITYRGQSKIIDRMAIDTGAAHTIIVSDAVDDIGIAFKIGDPINRSFGVGGTDYAFEKTVDSLKFGEFQMTSKQLDFGQIDWDINGLIGLDILIPGRFLIDLDTMDITNKID</sequence>
<evidence type="ECO:0000313" key="1">
    <source>
        <dbReference type="EMBL" id="OPG16091.1"/>
    </source>
</evidence>
<protein>
    <recommendedName>
        <fullName evidence="3">Peptidase A2 domain-containing protein</fullName>
    </recommendedName>
</protein>
<gene>
    <name evidence="1" type="ORF">B2M26_08590</name>
</gene>
<dbReference type="Gene3D" id="2.40.70.10">
    <property type="entry name" value="Acid Proteases"/>
    <property type="match status" value="1"/>
</dbReference>
<reference evidence="1 2" key="1">
    <citation type="submission" date="2017-02" db="EMBL/GenBank/DDBJ databases">
        <title>Draft genome of Acidibacillus ferrooxidans Huett2.</title>
        <authorList>
            <person name="Schopf S."/>
        </authorList>
    </citation>
    <scope>NUCLEOTIDE SEQUENCE [LARGE SCALE GENOMIC DNA]</scope>
    <source>
        <strain evidence="1 2">Huett2</strain>
    </source>
</reference>
<dbReference type="InterPro" id="IPR021109">
    <property type="entry name" value="Peptidase_aspartic_dom_sf"/>
</dbReference>
<proteinExistence type="predicted"/>
<name>A0A1V4ET71_9BACL</name>
<dbReference type="Proteomes" id="UP000190229">
    <property type="component" value="Unassembled WGS sequence"/>
</dbReference>
<dbReference type="EMBL" id="MWPS01000022">
    <property type="protein sequence ID" value="OPG16091.1"/>
    <property type="molecule type" value="Genomic_DNA"/>
</dbReference>
<evidence type="ECO:0000313" key="2">
    <source>
        <dbReference type="Proteomes" id="UP000190229"/>
    </source>
</evidence>
<comment type="caution">
    <text evidence="1">The sequence shown here is derived from an EMBL/GenBank/DDBJ whole genome shotgun (WGS) entry which is preliminary data.</text>
</comment>
<dbReference type="AlphaFoldDB" id="A0A1V4ET71"/>
<dbReference type="RefSeq" id="WP_079290670.1">
    <property type="nucleotide sequence ID" value="NZ_MWPS01000022.1"/>
</dbReference>
<accession>A0A1V4ET71</accession>